<dbReference type="InterPro" id="IPR036071">
    <property type="entry name" value="AMMECR1_dom_sf"/>
</dbReference>
<name>A0ABY5HN22_9GAMM</name>
<organism evidence="2 3">
    <name type="scientific">Marinobacterium rhizophilum</name>
    <dbReference type="NCBI Taxonomy" id="420402"/>
    <lineage>
        <taxon>Bacteria</taxon>
        <taxon>Pseudomonadati</taxon>
        <taxon>Pseudomonadota</taxon>
        <taxon>Gammaproteobacteria</taxon>
        <taxon>Oceanospirillales</taxon>
        <taxon>Oceanospirillaceae</taxon>
        <taxon>Marinobacterium</taxon>
    </lineage>
</organism>
<dbReference type="Proteomes" id="UP001058461">
    <property type="component" value="Chromosome"/>
</dbReference>
<dbReference type="EMBL" id="CP073347">
    <property type="protein sequence ID" value="UTW13256.1"/>
    <property type="molecule type" value="Genomic_DNA"/>
</dbReference>
<dbReference type="SUPFAM" id="SSF143447">
    <property type="entry name" value="AMMECR1-like"/>
    <property type="match status" value="1"/>
</dbReference>
<evidence type="ECO:0000313" key="3">
    <source>
        <dbReference type="Proteomes" id="UP001058461"/>
    </source>
</evidence>
<proteinExistence type="predicted"/>
<dbReference type="PROSITE" id="PS51112">
    <property type="entry name" value="AMMECR1"/>
    <property type="match status" value="1"/>
</dbReference>
<dbReference type="NCBIfam" id="TIGR04335">
    <property type="entry name" value="AmmeMemoSam_A"/>
    <property type="match status" value="1"/>
</dbReference>
<dbReference type="Gene3D" id="3.30.700.20">
    <property type="entry name" value="Hypothetical protein ph0010, domain 1"/>
    <property type="match status" value="1"/>
</dbReference>
<dbReference type="InterPro" id="IPR002733">
    <property type="entry name" value="AMMECR1_domain"/>
</dbReference>
<feature type="domain" description="AMMECR1" evidence="1">
    <location>
        <begin position="1"/>
        <end position="191"/>
    </location>
</feature>
<evidence type="ECO:0000259" key="1">
    <source>
        <dbReference type="PROSITE" id="PS51112"/>
    </source>
</evidence>
<gene>
    <name evidence="2" type="primary">amrA</name>
    <name evidence="2" type="ORF">KDW95_06240</name>
</gene>
<dbReference type="Pfam" id="PF01871">
    <property type="entry name" value="AMMECR1"/>
    <property type="match status" value="1"/>
</dbReference>
<evidence type="ECO:0000313" key="2">
    <source>
        <dbReference type="EMBL" id="UTW13256.1"/>
    </source>
</evidence>
<protein>
    <submittedName>
        <fullName evidence="2">AmmeMemoRadiSam system protein A</fullName>
    </submittedName>
</protein>
<sequence>MLRVARETIERGLAGEEVWLPSLEGMPEPLCALGASFVTLYSVQRREEGRVLRGCVGSLDARRPLLQDVAHNAYYSAFQDARFAPLCTSELASTELELSILSPLVELPYTDEPDLLRQLVVAKDGLAIEYATHRATFLPSVWEQLPDVNDFWLHLKRKAGLAADFWHPQLRCWRYRVLKIREADAGNGERMS</sequence>
<dbReference type="PANTHER" id="PTHR13016:SF0">
    <property type="entry name" value="AMME SYNDROME CANDIDATE GENE 1 PROTEIN"/>
    <property type="match status" value="1"/>
</dbReference>
<reference evidence="2" key="1">
    <citation type="submission" date="2021-04" db="EMBL/GenBank/DDBJ databases">
        <title>Oceanospirillales bacteria with DddD are important DMSP degraders in coastal seawater.</title>
        <authorList>
            <person name="Liu J."/>
        </authorList>
    </citation>
    <scope>NUCLEOTIDE SEQUENCE</scope>
    <source>
        <strain evidence="2">D13-1</strain>
    </source>
</reference>
<dbReference type="InterPro" id="IPR027623">
    <property type="entry name" value="AmmeMemoSam_A"/>
</dbReference>
<accession>A0ABY5HN22</accession>
<dbReference type="Gene3D" id="3.30.1490.150">
    <property type="entry name" value="Hypothetical protein ph0010, domain 2"/>
    <property type="match status" value="1"/>
</dbReference>
<dbReference type="InterPro" id="IPR023473">
    <property type="entry name" value="AMMECR1"/>
</dbReference>
<keyword evidence="3" id="KW-1185">Reference proteome</keyword>
<dbReference type="InterPro" id="IPR027485">
    <property type="entry name" value="AMMECR1_N"/>
</dbReference>
<dbReference type="PANTHER" id="PTHR13016">
    <property type="entry name" value="AMMECR1 HOMOLOG"/>
    <property type="match status" value="1"/>
</dbReference>